<evidence type="ECO:0000313" key="3">
    <source>
        <dbReference type="Proteomes" id="UP001480595"/>
    </source>
</evidence>
<protein>
    <submittedName>
        <fullName evidence="2">Uncharacterized protein</fullName>
    </submittedName>
</protein>
<evidence type="ECO:0000256" key="1">
    <source>
        <dbReference type="SAM" id="MobiDB-lite"/>
    </source>
</evidence>
<sequence>MAEAVDKEEDDEEEEGTAGITARGVAAVVSPRLSGWSVKKLGAEYHYKTYHWLTNDFGEDEYARFEYYITFN</sequence>
<dbReference type="GeneID" id="92089069"/>
<name>A0ABR1VV22_9PEZI</name>
<dbReference type="EMBL" id="JAQQWL010000005">
    <property type="protein sequence ID" value="KAK8073698.1"/>
    <property type="molecule type" value="Genomic_DNA"/>
</dbReference>
<feature type="region of interest" description="Disordered" evidence="1">
    <location>
        <begin position="1"/>
        <end position="21"/>
    </location>
</feature>
<proteinExistence type="predicted"/>
<feature type="compositionally biased region" description="Acidic residues" evidence="1">
    <location>
        <begin position="1"/>
        <end position="16"/>
    </location>
</feature>
<comment type="caution">
    <text evidence="2">The sequence shown here is derived from an EMBL/GenBank/DDBJ whole genome shotgun (WGS) entry which is preliminary data.</text>
</comment>
<evidence type="ECO:0000313" key="2">
    <source>
        <dbReference type="EMBL" id="KAK8073698.1"/>
    </source>
</evidence>
<gene>
    <name evidence="2" type="ORF">PG994_004597</name>
</gene>
<dbReference type="Proteomes" id="UP001480595">
    <property type="component" value="Unassembled WGS sequence"/>
</dbReference>
<reference evidence="2 3" key="1">
    <citation type="submission" date="2023-01" db="EMBL/GenBank/DDBJ databases">
        <title>Analysis of 21 Apiospora genomes using comparative genomics revels a genus with tremendous synthesis potential of carbohydrate active enzymes and secondary metabolites.</title>
        <authorList>
            <person name="Sorensen T."/>
        </authorList>
    </citation>
    <scope>NUCLEOTIDE SEQUENCE [LARGE SCALE GENOMIC DNA]</scope>
    <source>
        <strain evidence="2 3">CBS 135458</strain>
    </source>
</reference>
<keyword evidence="3" id="KW-1185">Reference proteome</keyword>
<organism evidence="2 3">
    <name type="scientific">Apiospora phragmitis</name>
    <dbReference type="NCBI Taxonomy" id="2905665"/>
    <lineage>
        <taxon>Eukaryota</taxon>
        <taxon>Fungi</taxon>
        <taxon>Dikarya</taxon>
        <taxon>Ascomycota</taxon>
        <taxon>Pezizomycotina</taxon>
        <taxon>Sordariomycetes</taxon>
        <taxon>Xylariomycetidae</taxon>
        <taxon>Amphisphaeriales</taxon>
        <taxon>Apiosporaceae</taxon>
        <taxon>Apiospora</taxon>
    </lineage>
</organism>
<accession>A0ABR1VV22</accession>
<dbReference type="RefSeq" id="XP_066718173.1">
    <property type="nucleotide sequence ID" value="XM_066856006.1"/>
</dbReference>